<comment type="similarity">
    <text evidence="3 8">Belongs to the class-I DAHP synthase family.</text>
</comment>
<evidence type="ECO:0000313" key="10">
    <source>
        <dbReference type="EMBL" id="ABK98458.1"/>
    </source>
</evidence>
<dbReference type="eggNOG" id="COG0722">
    <property type="taxonomic scope" value="Bacteria"/>
</dbReference>
<sequence length="370" mass="40526">MNIKKLIIHDRKPVIGPDDLRRRFPLSGEDVARVAHFRKQVADILNGVDGRLLAVVGPCSIHDTRAALDYAERLAGLAGELEDRLLPVMRVYLEKPRTATGWKGLLNDPDLDGSCRISKGLVIARDLLRSITGLGLPVACEILSPFTPLYLGDLISWGAIGARTTESQIHREMASGLPFPVGFKNGTDGNLRIAVDAVRAARYPHRFLSVDKNGRYTSVMAGGNADAHVILRGGNGRSNYFPEDIRKVEEMLDKAGLTQAIAVDCSHANSGGDHQRQQEGLVTVCRQLADGNSSIRCIMLESFLEAGNQPIPTDLSQLRYGVSVTDKCIDWTTTEYLLRYVHRTMACRGVGMAQTDLERAHNGDIRCAAM</sequence>
<dbReference type="STRING" id="338966.Ppro_0829"/>
<keyword evidence="5 8" id="KW-0808">Transferase</keyword>
<dbReference type="GO" id="GO:0003849">
    <property type="term" value="F:3-deoxy-7-phosphoheptulonate synthase activity"/>
    <property type="evidence" value="ECO:0007669"/>
    <property type="project" value="UniProtKB-EC"/>
</dbReference>
<evidence type="ECO:0000256" key="1">
    <source>
        <dbReference type="ARBA" id="ARBA00003726"/>
    </source>
</evidence>
<dbReference type="FunFam" id="3.20.20.70:FF:000005">
    <property type="entry name" value="Phospho-2-dehydro-3-deoxyheptonate aldolase"/>
    <property type="match status" value="1"/>
</dbReference>
<dbReference type="HOGENOM" id="CLU_030903_0_1_7"/>
<feature type="domain" description="DAHP synthetase I/KDSA" evidence="9">
    <location>
        <begin position="42"/>
        <end position="338"/>
    </location>
</feature>
<dbReference type="PIRSF" id="PIRSF001361">
    <property type="entry name" value="DAHP_synthase"/>
    <property type="match status" value="1"/>
</dbReference>
<dbReference type="UniPathway" id="UPA00053">
    <property type="reaction ID" value="UER00084"/>
</dbReference>
<organism evidence="10 11">
    <name type="scientific">Pelobacter propionicus (strain DSM 2379 / NBRC 103807 / OttBd1)</name>
    <dbReference type="NCBI Taxonomy" id="338966"/>
    <lineage>
        <taxon>Bacteria</taxon>
        <taxon>Pseudomonadati</taxon>
        <taxon>Thermodesulfobacteriota</taxon>
        <taxon>Desulfuromonadia</taxon>
        <taxon>Desulfuromonadales</taxon>
        <taxon>Desulfuromonadaceae</taxon>
        <taxon>Pelobacter</taxon>
    </lineage>
</organism>
<dbReference type="NCBIfam" id="TIGR00034">
    <property type="entry name" value="aroFGH"/>
    <property type="match status" value="1"/>
</dbReference>
<dbReference type="GO" id="GO:0009423">
    <property type="term" value="P:chorismate biosynthetic process"/>
    <property type="evidence" value="ECO:0007669"/>
    <property type="project" value="UniProtKB-UniPathway"/>
</dbReference>
<dbReference type="GO" id="GO:0009073">
    <property type="term" value="P:aromatic amino acid family biosynthetic process"/>
    <property type="evidence" value="ECO:0007669"/>
    <property type="project" value="UniProtKB-KW"/>
</dbReference>
<dbReference type="EMBL" id="CP000482">
    <property type="protein sequence ID" value="ABK98458.1"/>
    <property type="molecule type" value="Genomic_DNA"/>
</dbReference>
<evidence type="ECO:0000256" key="7">
    <source>
        <dbReference type="ARBA" id="ARBA00047508"/>
    </source>
</evidence>
<dbReference type="InterPro" id="IPR013785">
    <property type="entry name" value="Aldolase_TIM"/>
</dbReference>
<dbReference type="NCBIfam" id="NF009395">
    <property type="entry name" value="PRK12755.1"/>
    <property type="match status" value="1"/>
</dbReference>
<evidence type="ECO:0000256" key="5">
    <source>
        <dbReference type="ARBA" id="ARBA00022679"/>
    </source>
</evidence>
<dbReference type="GO" id="GO:0008652">
    <property type="term" value="P:amino acid biosynthetic process"/>
    <property type="evidence" value="ECO:0007669"/>
    <property type="project" value="UniProtKB-KW"/>
</dbReference>
<evidence type="ECO:0000256" key="4">
    <source>
        <dbReference type="ARBA" id="ARBA00022605"/>
    </source>
</evidence>
<evidence type="ECO:0000256" key="6">
    <source>
        <dbReference type="ARBA" id="ARBA00023141"/>
    </source>
</evidence>
<evidence type="ECO:0000256" key="3">
    <source>
        <dbReference type="ARBA" id="ARBA00007985"/>
    </source>
</evidence>
<evidence type="ECO:0000313" key="11">
    <source>
        <dbReference type="Proteomes" id="UP000006732"/>
    </source>
</evidence>
<accession>A1AM88</accession>
<dbReference type="PANTHER" id="PTHR21225">
    <property type="entry name" value="PHOSPHO-2-DEHYDRO-3-DEOXYHEPTONATE ALDOLASE DAHP SYNTHETASE"/>
    <property type="match status" value="1"/>
</dbReference>
<keyword evidence="4 8" id="KW-0028">Amino-acid biosynthesis</keyword>
<dbReference type="GO" id="GO:0005737">
    <property type="term" value="C:cytoplasm"/>
    <property type="evidence" value="ECO:0007669"/>
    <property type="project" value="TreeGrafter"/>
</dbReference>
<dbReference type="Pfam" id="PF00793">
    <property type="entry name" value="DAHP_synth_1"/>
    <property type="match status" value="1"/>
</dbReference>
<keyword evidence="6 8" id="KW-0057">Aromatic amino acid biosynthesis</keyword>
<comment type="catalytic activity">
    <reaction evidence="7 8">
        <text>D-erythrose 4-phosphate + phosphoenolpyruvate + H2O = 7-phospho-2-dehydro-3-deoxy-D-arabino-heptonate + phosphate</text>
        <dbReference type="Rhea" id="RHEA:14717"/>
        <dbReference type="ChEBI" id="CHEBI:15377"/>
        <dbReference type="ChEBI" id="CHEBI:16897"/>
        <dbReference type="ChEBI" id="CHEBI:43474"/>
        <dbReference type="ChEBI" id="CHEBI:58394"/>
        <dbReference type="ChEBI" id="CHEBI:58702"/>
        <dbReference type="EC" id="2.5.1.54"/>
    </reaction>
</comment>
<protein>
    <recommendedName>
        <fullName evidence="8">Phospho-2-dehydro-3-deoxyheptonate aldolase</fullName>
        <ecNumber evidence="8">2.5.1.54</ecNumber>
    </recommendedName>
</protein>
<dbReference type="SUPFAM" id="SSF51569">
    <property type="entry name" value="Aldolase"/>
    <property type="match status" value="1"/>
</dbReference>
<dbReference type="Proteomes" id="UP000006732">
    <property type="component" value="Chromosome"/>
</dbReference>
<comment type="function">
    <text evidence="1 8">Stereospecific condensation of phosphoenolpyruvate (PEP) and D-erythrose-4-phosphate (E4P) giving rise to 3-deoxy-D-arabino-heptulosonate-7-phosphate (DAHP).</text>
</comment>
<dbReference type="InterPro" id="IPR006218">
    <property type="entry name" value="DAHP1/KDSA"/>
</dbReference>
<dbReference type="InterPro" id="IPR006219">
    <property type="entry name" value="DAHP_synth_1"/>
</dbReference>
<dbReference type="EC" id="2.5.1.54" evidence="8"/>
<reference evidence="10 11" key="1">
    <citation type="submission" date="2006-10" db="EMBL/GenBank/DDBJ databases">
        <title>Complete sequence of chromosome of Pelobacter propionicus DSM 2379.</title>
        <authorList>
            <consortium name="US DOE Joint Genome Institute"/>
            <person name="Copeland A."/>
            <person name="Lucas S."/>
            <person name="Lapidus A."/>
            <person name="Barry K."/>
            <person name="Detter J.C."/>
            <person name="Glavina del Rio T."/>
            <person name="Hammon N."/>
            <person name="Israni S."/>
            <person name="Dalin E."/>
            <person name="Tice H."/>
            <person name="Pitluck S."/>
            <person name="Saunders E."/>
            <person name="Brettin T."/>
            <person name="Bruce D."/>
            <person name="Han C."/>
            <person name="Tapia R."/>
            <person name="Schmutz J."/>
            <person name="Larimer F."/>
            <person name="Land M."/>
            <person name="Hauser L."/>
            <person name="Kyrpides N."/>
            <person name="Kim E."/>
            <person name="Lovley D."/>
            <person name="Richardson P."/>
        </authorList>
    </citation>
    <scope>NUCLEOTIDE SEQUENCE [LARGE SCALE GENOMIC DNA]</scope>
    <source>
        <strain evidence="11">DSM 2379 / NBRC 103807 / OttBd1</strain>
    </source>
</reference>
<evidence type="ECO:0000259" key="9">
    <source>
        <dbReference type="Pfam" id="PF00793"/>
    </source>
</evidence>
<name>A1AM88_PELPD</name>
<evidence type="ECO:0000256" key="2">
    <source>
        <dbReference type="ARBA" id="ARBA00004688"/>
    </source>
</evidence>
<dbReference type="Gene3D" id="3.20.20.70">
    <property type="entry name" value="Aldolase class I"/>
    <property type="match status" value="1"/>
</dbReference>
<dbReference type="GO" id="GO:0042802">
    <property type="term" value="F:identical protein binding"/>
    <property type="evidence" value="ECO:0007669"/>
    <property type="project" value="UniProtKB-ARBA"/>
</dbReference>
<comment type="pathway">
    <text evidence="2 8">Metabolic intermediate biosynthesis; chorismate biosynthesis; chorismate from D-erythrose 4-phosphate and phosphoenolpyruvate: step 1/7.</text>
</comment>
<keyword evidence="11" id="KW-1185">Reference proteome</keyword>
<dbReference type="AlphaFoldDB" id="A1AM88"/>
<dbReference type="PANTHER" id="PTHR21225:SF10">
    <property type="entry name" value="PHOSPHO-2-DEHYDRO-3-DEOXYHEPTONATE ALDOLASE, TYR-SENSITIVE"/>
    <property type="match status" value="1"/>
</dbReference>
<proteinExistence type="inferred from homology"/>
<gene>
    <name evidence="10" type="ordered locus">Ppro_0829</name>
</gene>
<evidence type="ECO:0000256" key="8">
    <source>
        <dbReference type="PIRNR" id="PIRNR001361"/>
    </source>
</evidence>
<dbReference type="KEGG" id="ppd:Ppro_0829"/>